<keyword evidence="3 6" id="KW-0378">Hydrolase</keyword>
<evidence type="ECO:0000256" key="3">
    <source>
        <dbReference type="ARBA" id="ARBA00022801"/>
    </source>
</evidence>
<dbReference type="InterPro" id="IPR026444">
    <property type="entry name" value="Secre_tail"/>
</dbReference>
<gene>
    <name evidence="9" type="ORF">BSZ37_07280</name>
</gene>
<keyword evidence="10" id="KW-1185">Reference proteome</keyword>
<evidence type="ECO:0000256" key="5">
    <source>
        <dbReference type="PIRSR" id="PIRSR615500-1"/>
    </source>
</evidence>
<dbReference type="AlphaFoldDB" id="A0A271IYQ8"/>
<dbReference type="InterPro" id="IPR036852">
    <property type="entry name" value="Peptidase_S8/S53_dom_sf"/>
</dbReference>
<dbReference type="InterPro" id="IPR015500">
    <property type="entry name" value="Peptidase_S8_subtilisin-rel"/>
</dbReference>
<evidence type="ECO:0000259" key="8">
    <source>
        <dbReference type="PROSITE" id="PS51272"/>
    </source>
</evidence>
<evidence type="ECO:0000256" key="6">
    <source>
        <dbReference type="PROSITE-ProRule" id="PRU01240"/>
    </source>
</evidence>
<feature type="signal peptide" evidence="7">
    <location>
        <begin position="1"/>
        <end position="22"/>
    </location>
</feature>
<feature type="chain" id="PRO_5013103199" description="SLH domain-containing protein" evidence="7">
    <location>
        <begin position="23"/>
        <end position="931"/>
    </location>
</feature>
<dbReference type="InterPro" id="IPR000209">
    <property type="entry name" value="Peptidase_S8/S53_dom"/>
</dbReference>
<organism evidence="9 10">
    <name type="scientific">Rubrivirga marina</name>
    <dbReference type="NCBI Taxonomy" id="1196024"/>
    <lineage>
        <taxon>Bacteria</taxon>
        <taxon>Pseudomonadati</taxon>
        <taxon>Rhodothermota</taxon>
        <taxon>Rhodothermia</taxon>
        <taxon>Rhodothermales</taxon>
        <taxon>Rubricoccaceae</taxon>
        <taxon>Rubrivirga</taxon>
    </lineage>
</organism>
<dbReference type="PRINTS" id="PR00723">
    <property type="entry name" value="SUBTILISIN"/>
</dbReference>
<dbReference type="NCBIfam" id="TIGR04183">
    <property type="entry name" value="Por_Secre_tail"/>
    <property type="match status" value="1"/>
</dbReference>
<dbReference type="PROSITE" id="PS00138">
    <property type="entry name" value="SUBTILASE_SER"/>
    <property type="match status" value="1"/>
</dbReference>
<keyword evidence="4 6" id="KW-0720">Serine protease</keyword>
<feature type="active site" description="Charge relay system" evidence="5 6">
    <location>
        <position position="401"/>
    </location>
</feature>
<dbReference type="PROSITE" id="PS51272">
    <property type="entry name" value="SLH"/>
    <property type="match status" value="2"/>
</dbReference>
<dbReference type="PROSITE" id="PS51892">
    <property type="entry name" value="SUBTILASE"/>
    <property type="match status" value="1"/>
</dbReference>
<reference evidence="9 10" key="1">
    <citation type="submission" date="2016-11" db="EMBL/GenBank/DDBJ databases">
        <title>Study of marine rhodopsin-containing bacteria.</title>
        <authorList>
            <person name="Yoshizawa S."/>
            <person name="Kumagai Y."/>
            <person name="Kogure K."/>
        </authorList>
    </citation>
    <scope>NUCLEOTIDE SEQUENCE [LARGE SCALE GENOMIC DNA]</scope>
    <source>
        <strain evidence="9 10">SAORIC-28</strain>
    </source>
</reference>
<protein>
    <recommendedName>
        <fullName evidence="8">SLH domain-containing protein</fullName>
    </recommendedName>
</protein>
<feature type="active site" description="Charge relay system" evidence="5 6">
    <location>
        <position position="149"/>
    </location>
</feature>
<evidence type="ECO:0000256" key="7">
    <source>
        <dbReference type="SAM" id="SignalP"/>
    </source>
</evidence>
<evidence type="ECO:0000256" key="4">
    <source>
        <dbReference type="ARBA" id="ARBA00022825"/>
    </source>
</evidence>
<feature type="domain" description="SLH" evidence="8">
    <location>
        <begin position="745"/>
        <end position="821"/>
    </location>
</feature>
<name>A0A271IYQ8_9BACT</name>
<dbReference type="InterPro" id="IPR023828">
    <property type="entry name" value="Peptidase_S8_Ser-AS"/>
</dbReference>
<proteinExistence type="inferred from homology"/>
<dbReference type="Pfam" id="PF00395">
    <property type="entry name" value="SLH"/>
    <property type="match status" value="1"/>
</dbReference>
<accession>A0A271IYQ8</accession>
<sequence length="931" mass="95338">MLGRLRGLVFLFSLLFAGSASAQGGAVLGETLQDVLAEVGPLTPVEIVVTFDQQGPLSFVQRTALSALGGGGVFFESLPMAGIVALPAQIGQIAQLPGVASVWLNEELTYFNEGSRQITGVDRLRTDPSFRTSQGLPYSGQGVTVVVNDSGIDATHADLPMGSKVVANVQGATNLNAVSTLLPITYIEGTPNTDTNSGHGTHCAATVAGLGVRSAGQHAGVAPGADLVGYGSGAVIAILDGLGGFDYAITHQFSFQNPIRVITNSWGSDGEFAPESPIVQASYRAYQRGIVTLFAASNSGPGEDTHNIYAQAPWVLSIGAGDKIGGLASFSSRGKKGEGYDFQTFDGQTWTYKNDITVVGPGVDIISARAATNLGANGGDADVDAIPPAQLPFYTMISGTSMSTPHVAGIVALMLEADPTLGPLDVKRILQETATNMPGREAWEVGGGYVNAYAAVAAVLGRDVSSAGFVNNLRTFNANALTTPGSAFTVDLDFSPVGEREVHEFQVGSDVSLVKARAIVPSNTIAVVLESPTGKRYGSGITLPLLGEIAGTSGPGEPGTWKVYISGIGSVSGVGLDPLGVTNGTALPGTISVDVETVRTSGFSGLGDIAGHPAQAFIQNGVSRRVIDGRANGTFGPNAPLLRQELAQFLVMGAGVRQTIGSPVFTDAVATGLAPYARAVAASGAALKDRQGFAPGLVRLQNGQFNGTGTVNRADLAYSLVGALGLHGVASGYTGDVFVSYDGQRIKLSDSNAIPQSLRGYVQLALDAGLLNARFALTQGPFDLEPKLTASFSPGETVTRGAYAVAAVRLLDVYGPTDPAAQSTNGGTQSSGFGLPALATADDAGALALDGAAPNPTAGRARIAFSLAEAGLARLAVYDLLGREVAVLADGPLAEGAHEVSLDASALATGSYVYRLTAGDQSLVRQLTVVR</sequence>
<dbReference type="GO" id="GO:0006508">
    <property type="term" value="P:proteolysis"/>
    <property type="evidence" value="ECO:0007669"/>
    <property type="project" value="UniProtKB-KW"/>
</dbReference>
<keyword evidence="7" id="KW-0732">Signal</keyword>
<dbReference type="GO" id="GO:0004252">
    <property type="term" value="F:serine-type endopeptidase activity"/>
    <property type="evidence" value="ECO:0007669"/>
    <property type="project" value="UniProtKB-UniRule"/>
</dbReference>
<comment type="caution">
    <text evidence="9">The sequence shown here is derived from an EMBL/GenBank/DDBJ whole genome shotgun (WGS) entry which is preliminary data.</text>
</comment>
<keyword evidence="2 6" id="KW-0645">Protease</keyword>
<dbReference type="Pfam" id="PF00082">
    <property type="entry name" value="Peptidase_S8"/>
    <property type="match status" value="1"/>
</dbReference>
<dbReference type="Gene3D" id="3.40.50.200">
    <property type="entry name" value="Peptidase S8/S53 domain"/>
    <property type="match status" value="1"/>
</dbReference>
<feature type="active site" description="Charge relay system" evidence="5 6">
    <location>
        <position position="199"/>
    </location>
</feature>
<dbReference type="InterPro" id="IPR001119">
    <property type="entry name" value="SLH_dom"/>
</dbReference>
<evidence type="ECO:0000256" key="2">
    <source>
        <dbReference type="ARBA" id="ARBA00022670"/>
    </source>
</evidence>
<evidence type="ECO:0000313" key="10">
    <source>
        <dbReference type="Proteomes" id="UP000216339"/>
    </source>
</evidence>
<dbReference type="Proteomes" id="UP000216339">
    <property type="component" value="Unassembled WGS sequence"/>
</dbReference>
<evidence type="ECO:0000313" key="9">
    <source>
        <dbReference type="EMBL" id="PAP76260.1"/>
    </source>
</evidence>
<dbReference type="PANTHER" id="PTHR43806:SF65">
    <property type="entry name" value="SERINE PROTEASE APRX"/>
    <property type="match status" value="1"/>
</dbReference>
<dbReference type="PANTHER" id="PTHR43806">
    <property type="entry name" value="PEPTIDASE S8"/>
    <property type="match status" value="1"/>
</dbReference>
<comment type="similarity">
    <text evidence="1 6">Belongs to the peptidase S8 family.</text>
</comment>
<dbReference type="InterPro" id="IPR050131">
    <property type="entry name" value="Peptidase_S8_subtilisin-like"/>
</dbReference>
<dbReference type="SUPFAM" id="SSF52743">
    <property type="entry name" value="Subtilisin-like"/>
    <property type="match status" value="1"/>
</dbReference>
<dbReference type="EMBL" id="MQWD01000001">
    <property type="protein sequence ID" value="PAP76260.1"/>
    <property type="molecule type" value="Genomic_DNA"/>
</dbReference>
<evidence type="ECO:0000256" key="1">
    <source>
        <dbReference type="ARBA" id="ARBA00011073"/>
    </source>
</evidence>
<feature type="domain" description="SLH" evidence="8">
    <location>
        <begin position="601"/>
        <end position="664"/>
    </location>
</feature>